<sequence length="256" mass="28490">MKLLIILLILIIWVVFIEPYILTVKTIKIQDKGLAGLKIIFATDLHYKTYEKFRLKRDVKKINAQNPDIILLGGDYVNGHKQGSALDHKIIGEEFGKLKSKYGTFVVLGNHDVWQDAAGISESLRENNITVLKNSNAKAGNVFIAGVEDLQTQRPDVEKALKNTKPPIILLTHTPDMIEKIPENVNLTLAGHLHGGQINFPFHGAIVAPSKFGTKYAYGLFDVNGRKLFVSRGIGTSILPIRFLCPPEIVVIEFVN</sequence>
<dbReference type="CDD" id="cd07385">
    <property type="entry name" value="MPP_YkuE_C"/>
    <property type="match status" value="1"/>
</dbReference>
<evidence type="ECO:0000313" key="2">
    <source>
        <dbReference type="EMBL" id="HIS82279.1"/>
    </source>
</evidence>
<evidence type="ECO:0000259" key="1">
    <source>
        <dbReference type="Pfam" id="PF00149"/>
    </source>
</evidence>
<dbReference type="PANTHER" id="PTHR31302">
    <property type="entry name" value="TRANSMEMBRANE PROTEIN WITH METALLOPHOSPHOESTERASE DOMAIN-RELATED"/>
    <property type="match status" value="1"/>
</dbReference>
<organism evidence="2 3">
    <name type="scientific">Candidatus Scatenecus faecavium</name>
    <dbReference type="NCBI Taxonomy" id="2840915"/>
    <lineage>
        <taxon>Bacteria</taxon>
        <taxon>Candidatus Scatenecus</taxon>
    </lineage>
</organism>
<feature type="domain" description="Calcineurin-like phosphoesterase" evidence="1">
    <location>
        <begin position="37"/>
        <end position="194"/>
    </location>
</feature>
<dbReference type="SUPFAM" id="SSF56300">
    <property type="entry name" value="Metallo-dependent phosphatases"/>
    <property type="match status" value="1"/>
</dbReference>
<dbReference type="PANTHER" id="PTHR31302:SF0">
    <property type="entry name" value="TRANSMEMBRANE PROTEIN WITH METALLOPHOSPHOESTERASE DOMAIN"/>
    <property type="match status" value="1"/>
</dbReference>
<dbReference type="Gene3D" id="3.60.21.10">
    <property type="match status" value="1"/>
</dbReference>
<dbReference type="Pfam" id="PF00149">
    <property type="entry name" value="Metallophos"/>
    <property type="match status" value="1"/>
</dbReference>
<reference evidence="2" key="1">
    <citation type="submission" date="2020-10" db="EMBL/GenBank/DDBJ databases">
        <authorList>
            <person name="Gilroy R."/>
        </authorList>
    </citation>
    <scope>NUCLEOTIDE SEQUENCE</scope>
    <source>
        <strain evidence="2">CHK152-2994</strain>
    </source>
</reference>
<dbReference type="GO" id="GO:0016787">
    <property type="term" value="F:hydrolase activity"/>
    <property type="evidence" value="ECO:0007669"/>
    <property type="project" value="InterPro"/>
</dbReference>
<protein>
    <submittedName>
        <fullName evidence="2">Metallophosphoesterase</fullName>
    </submittedName>
</protein>
<name>A0A9D1FV46_9BACT</name>
<dbReference type="InterPro" id="IPR051158">
    <property type="entry name" value="Metallophosphoesterase_sf"/>
</dbReference>
<accession>A0A9D1FV46</accession>
<proteinExistence type="predicted"/>
<dbReference type="Proteomes" id="UP000824139">
    <property type="component" value="Unassembled WGS sequence"/>
</dbReference>
<evidence type="ECO:0000313" key="3">
    <source>
        <dbReference type="Proteomes" id="UP000824139"/>
    </source>
</evidence>
<dbReference type="EMBL" id="DVJO01000035">
    <property type="protein sequence ID" value="HIS82279.1"/>
    <property type="molecule type" value="Genomic_DNA"/>
</dbReference>
<dbReference type="InterPro" id="IPR029052">
    <property type="entry name" value="Metallo-depent_PP-like"/>
</dbReference>
<dbReference type="AlphaFoldDB" id="A0A9D1FV46"/>
<dbReference type="InterPro" id="IPR004843">
    <property type="entry name" value="Calcineurin-like_PHP"/>
</dbReference>
<comment type="caution">
    <text evidence="2">The sequence shown here is derived from an EMBL/GenBank/DDBJ whole genome shotgun (WGS) entry which is preliminary data.</text>
</comment>
<reference evidence="2" key="2">
    <citation type="journal article" date="2021" name="PeerJ">
        <title>Extensive microbial diversity within the chicken gut microbiome revealed by metagenomics and culture.</title>
        <authorList>
            <person name="Gilroy R."/>
            <person name="Ravi A."/>
            <person name="Getino M."/>
            <person name="Pursley I."/>
            <person name="Horton D.L."/>
            <person name="Alikhan N.F."/>
            <person name="Baker D."/>
            <person name="Gharbi K."/>
            <person name="Hall N."/>
            <person name="Watson M."/>
            <person name="Adriaenssens E.M."/>
            <person name="Foster-Nyarko E."/>
            <person name="Jarju S."/>
            <person name="Secka A."/>
            <person name="Antonio M."/>
            <person name="Oren A."/>
            <person name="Chaudhuri R.R."/>
            <person name="La Ragione R."/>
            <person name="Hildebrand F."/>
            <person name="Pallen M.J."/>
        </authorList>
    </citation>
    <scope>NUCLEOTIDE SEQUENCE</scope>
    <source>
        <strain evidence="2">CHK152-2994</strain>
    </source>
</reference>
<gene>
    <name evidence="2" type="ORF">IAD41_01560</name>
</gene>